<dbReference type="EMBL" id="ML208638">
    <property type="protein sequence ID" value="TFK61670.1"/>
    <property type="molecule type" value="Genomic_DNA"/>
</dbReference>
<organism evidence="1 2">
    <name type="scientific">Pluteus cervinus</name>
    <dbReference type="NCBI Taxonomy" id="181527"/>
    <lineage>
        <taxon>Eukaryota</taxon>
        <taxon>Fungi</taxon>
        <taxon>Dikarya</taxon>
        <taxon>Basidiomycota</taxon>
        <taxon>Agaricomycotina</taxon>
        <taxon>Agaricomycetes</taxon>
        <taxon>Agaricomycetidae</taxon>
        <taxon>Agaricales</taxon>
        <taxon>Pluteineae</taxon>
        <taxon>Pluteaceae</taxon>
        <taxon>Pluteus</taxon>
    </lineage>
</organism>
<name>A0ACD3A8E2_9AGAR</name>
<evidence type="ECO:0000313" key="1">
    <source>
        <dbReference type="EMBL" id="TFK61670.1"/>
    </source>
</evidence>
<reference evidence="1 2" key="1">
    <citation type="journal article" date="2019" name="Nat. Ecol. Evol.">
        <title>Megaphylogeny resolves global patterns of mushroom evolution.</title>
        <authorList>
            <person name="Varga T."/>
            <person name="Krizsan K."/>
            <person name="Foldi C."/>
            <person name="Dima B."/>
            <person name="Sanchez-Garcia M."/>
            <person name="Sanchez-Ramirez S."/>
            <person name="Szollosi G.J."/>
            <person name="Szarkandi J.G."/>
            <person name="Papp V."/>
            <person name="Albert L."/>
            <person name="Andreopoulos W."/>
            <person name="Angelini C."/>
            <person name="Antonin V."/>
            <person name="Barry K.W."/>
            <person name="Bougher N.L."/>
            <person name="Buchanan P."/>
            <person name="Buyck B."/>
            <person name="Bense V."/>
            <person name="Catcheside P."/>
            <person name="Chovatia M."/>
            <person name="Cooper J."/>
            <person name="Damon W."/>
            <person name="Desjardin D."/>
            <person name="Finy P."/>
            <person name="Geml J."/>
            <person name="Haridas S."/>
            <person name="Hughes K."/>
            <person name="Justo A."/>
            <person name="Karasinski D."/>
            <person name="Kautmanova I."/>
            <person name="Kiss B."/>
            <person name="Kocsube S."/>
            <person name="Kotiranta H."/>
            <person name="LaButti K.M."/>
            <person name="Lechner B.E."/>
            <person name="Liimatainen K."/>
            <person name="Lipzen A."/>
            <person name="Lukacs Z."/>
            <person name="Mihaltcheva S."/>
            <person name="Morgado L.N."/>
            <person name="Niskanen T."/>
            <person name="Noordeloos M.E."/>
            <person name="Ohm R.A."/>
            <person name="Ortiz-Santana B."/>
            <person name="Ovrebo C."/>
            <person name="Racz N."/>
            <person name="Riley R."/>
            <person name="Savchenko A."/>
            <person name="Shiryaev A."/>
            <person name="Soop K."/>
            <person name="Spirin V."/>
            <person name="Szebenyi C."/>
            <person name="Tomsovsky M."/>
            <person name="Tulloss R.E."/>
            <person name="Uehling J."/>
            <person name="Grigoriev I.V."/>
            <person name="Vagvolgyi C."/>
            <person name="Papp T."/>
            <person name="Martin F.M."/>
            <person name="Miettinen O."/>
            <person name="Hibbett D.S."/>
            <person name="Nagy L.G."/>
        </authorList>
    </citation>
    <scope>NUCLEOTIDE SEQUENCE [LARGE SCALE GENOMIC DNA]</scope>
    <source>
        <strain evidence="1 2">NL-1719</strain>
    </source>
</reference>
<proteinExistence type="predicted"/>
<keyword evidence="2" id="KW-1185">Reference proteome</keyword>
<sequence length="416" mass="46363">MEQSELIALGVFISYFVVIIILFTIVGTSIYDAATANGGTHAKNTSRKGLRATLFVLLAIGSLTHTWFYMFKYLEWSFNKHESYSSLIPETFQERLTSWLLKTELFEEAWAAVCKGQLNWWWSEQLCLFTAGPWLVFLCVEGTRRKIKYLPAYMLLGQLVAISVASNLFYAAVILADDKSTTTRRAARNGSASTQAEGVEVVYYASPSLWFPVFIGILSIIFTPHTNADNFLINLLIMHSILFVPLLSSTPVIPFNLRTQDVDVGALSINVNIVYILLTLICACVRFNTTSIISRLPLAALNLDISDISGPTMSERRGLMDLALALKSTLYYHPAQSSIGWDIIWTSACLGAWVLFRPKEGATGEASKRKMSSKLFELPYVLLATPISSMGVTAAYLYRVPEPEGSVDVEEKPKRE</sequence>
<accession>A0ACD3A8E2</accession>
<protein>
    <submittedName>
        <fullName evidence="1">Uncharacterized protein</fullName>
    </submittedName>
</protein>
<evidence type="ECO:0000313" key="2">
    <source>
        <dbReference type="Proteomes" id="UP000308600"/>
    </source>
</evidence>
<gene>
    <name evidence="1" type="ORF">BDN72DRAFT_434618</name>
</gene>
<dbReference type="Proteomes" id="UP000308600">
    <property type="component" value="Unassembled WGS sequence"/>
</dbReference>